<dbReference type="Proteomes" id="UP000614058">
    <property type="component" value="Unassembled WGS sequence"/>
</dbReference>
<evidence type="ECO:0000313" key="2">
    <source>
        <dbReference type="Proteomes" id="UP000614058"/>
    </source>
</evidence>
<keyword evidence="2" id="KW-1185">Reference proteome</keyword>
<dbReference type="EMBL" id="JAEHNZ010000003">
    <property type="protein sequence ID" value="MBK0396889.1"/>
    <property type="molecule type" value="Genomic_DNA"/>
</dbReference>
<proteinExistence type="predicted"/>
<comment type="caution">
    <text evidence="1">The sequence shown here is derived from an EMBL/GenBank/DDBJ whole genome shotgun (WGS) entry which is preliminary data.</text>
</comment>
<sequence>MNTWRITSRLPDEEPNAANFAAYSQPQLIAGASPDARYLFDAVYDHNAQCFVLTLLDVNETFGFVENETRLYPTSRAELLRLIADFQAAPAAQFASE</sequence>
<name>A0ABS1BUC2_9NEIS</name>
<organism evidence="1 2">
    <name type="scientific">Kingella bonacorsii</name>
    <dbReference type="NCBI Taxonomy" id="2796361"/>
    <lineage>
        <taxon>Bacteria</taxon>
        <taxon>Pseudomonadati</taxon>
        <taxon>Pseudomonadota</taxon>
        <taxon>Betaproteobacteria</taxon>
        <taxon>Neisseriales</taxon>
        <taxon>Neisseriaceae</taxon>
        <taxon>Kingella</taxon>
    </lineage>
</organism>
<protein>
    <submittedName>
        <fullName evidence="1">Uncharacterized protein</fullName>
    </submittedName>
</protein>
<reference evidence="1 2" key="1">
    <citation type="journal article" date="2021" name="Pathogens">
        <title>Isolation and Characterization of Kingella bonacorsii sp. nov., A Novel Kingella Species Detected in a Stable Periodontitis Subject.</title>
        <authorList>
            <person name="Antezack A."/>
            <person name="Boxberger M."/>
            <person name="Rolland C."/>
            <person name="Monnet-Corti V."/>
            <person name="La Scola B."/>
        </authorList>
    </citation>
    <scope>NUCLEOTIDE SEQUENCE [LARGE SCALE GENOMIC DNA]</scope>
    <source>
        <strain evidence="1 2">Marseille-Q4569</strain>
    </source>
</reference>
<gene>
    <name evidence="1" type="ORF">JDW22_09975</name>
</gene>
<dbReference type="RefSeq" id="WP_200522933.1">
    <property type="nucleotide sequence ID" value="NZ_JAEHNZ010000003.1"/>
</dbReference>
<accession>A0ABS1BUC2</accession>
<evidence type="ECO:0000313" key="1">
    <source>
        <dbReference type="EMBL" id="MBK0396889.1"/>
    </source>
</evidence>